<organism evidence="1 2">
    <name type="scientific">Lacinutrix gracilariae</name>
    <dbReference type="NCBI Taxonomy" id="1747198"/>
    <lineage>
        <taxon>Bacteria</taxon>
        <taxon>Pseudomonadati</taxon>
        <taxon>Bacteroidota</taxon>
        <taxon>Flavobacteriia</taxon>
        <taxon>Flavobacteriales</taxon>
        <taxon>Flavobacteriaceae</taxon>
        <taxon>Lacinutrix</taxon>
    </lineage>
</organism>
<reference evidence="2" key="1">
    <citation type="journal article" date="2019" name="Int. J. Syst. Evol. Microbiol.">
        <title>The Global Catalogue of Microorganisms (GCM) 10K type strain sequencing project: providing services to taxonomists for standard genome sequencing and annotation.</title>
        <authorList>
            <consortium name="The Broad Institute Genomics Platform"/>
            <consortium name="The Broad Institute Genome Sequencing Center for Infectious Disease"/>
            <person name="Wu L."/>
            <person name="Ma J."/>
        </authorList>
    </citation>
    <scope>NUCLEOTIDE SEQUENCE [LARGE SCALE GENOMIC DNA]</scope>
    <source>
        <strain evidence="2">KCTC 42808</strain>
    </source>
</reference>
<keyword evidence="2" id="KW-1185">Reference proteome</keyword>
<proteinExistence type="predicted"/>
<dbReference type="EMBL" id="JBHULM010000009">
    <property type="protein sequence ID" value="MFD2541941.1"/>
    <property type="molecule type" value="Genomic_DNA"/>
</dbReference>
<comment type="caution">
    <text evidence="1">The sequence shown here is derived from an EMBL/GenBank/DDBJ whole genome shotgun (WGS) entry which is preliminary data.</text>
</comment>
<dbReference type="RefSeq" id="WP_215967074.1">
    <property type="nucleotide sequence ID" value="NZ_JBHULM010000009.1"/>
</dbReference>
<evidence type="ECO:0000313" key="2">
    <source>
        <dbReference type="Proteomes" id="UP001597467"/>
    </source>
</evidence>
<name>A0ABW5K271_9FLAO</name>
<evidence type="ECO:0000313" key="1">
    <source>
        <dbReference type="EMBL" id="MFD2541941.1"/>
    </source>
</evidence>
<protein>
    <submittedName>
        <fullName evidence="1">Uncharacterized protein</fullName>
    </submittedName>
</protein>
<dbReference type="Proteomes" id="UP001597467">
    <property type="component" value="Unassembled WGS sequence"/>
</dbReference>
<gene>
    <name evidence="1" type="ORF">ACFSSB_06370</name>
</gene>
<accession>A0ABW5K271</accession>
<sequence>MANKRILKKDINYVLGDIIEAVYVWEYANSDKDTKGSEEIIDEAIATFDELIAKVNDRSVEDKKAHFKAINQELEAKGLALIEKINKLG</sequence>